<dbReference type="Pfam" id="PF15477">
    <property type="entry name" value="SMAP"/>
    <property type="match status" value="1"/>
</dbReference>
<feature type="region of interest" description="Disordered" evidence="1">
    <location>
        <begin position="1"/>
        <end position="284"/>
    </location>
</feature>
<gene>
    <name evidence="3" type="ORF">M427DRAFT_27001</name>
</gene>
<dbReference type="AlphaFoldDB" id="A0A139B0F0"/>
<dbReference type="InterPro" id="IPR028124">
    <property type="entry name" value="SMAP_dom"/>
</dbReference>
<evidence type="ECO:0000256" key="1">
    <source>
        <dbReference type="SAM" id="MobiDB-lite"/>
    </source>
</evidence>
<feature type="compositionally biased region" description="Acidic residues" evidence="1">
    <location>
        <begin position="203"/>
        <end position="216"/>
    </location>
</feature>
<dbReference type="OMA" id="VENCANS"/>
<dbReference type="OrthoDB" id="10066125at2759"/>
<protein>
    <recommendedName>
        <fullName evidence="2">Small acidic protein-like domain-containing protein</fullName>
    </recommendedName>
</protein>
<feature type="compositionally biased region" description="Basic and acidic residues" evidence="1">
    <location>
        <begin position="217"/>
        <end position="230"/>
    </location>
</feature>
<feature type="region of interest" description="Disordered" evidence="1">
    <location>
        <begin position="301"/>
        <end position="320"/>
    </location>
</feature>
<feature type="compositionally biased region" description="Basic and acidic residues" evidence="1">
    <location>
        <begin position="29"/>
        <end position="38"/>
    </location>
</feature>
<evidence type="ECO:0000259" key="2">
    <source>
        <dbReference type="Pfam" id="PF15477"/>
    </source>
</evidence>
<evidence type="ECO:0000313" key="3">
    <source>
        <dbReference type="EMBL" id="KXS22449.1"/>
    </source>
</evidence>
<dbReference type="EMBL" id="KQ965731">
    <property type="protein sequence ID" value="KXS22449.1"/>
    <property type="molecule type" value="Genomic_DNA"/>
</dbReference>
<organism evidence="3 4">
    <name type="scientific">Gonapodya prolifera (strain JEL478)</name>
    <name type="common">Monoblepharis prolifera</name>
    <dbReference type="NCBI Taxonomy" id="1344416"/>
    <lineage>
        <taxon>Eukaryota</taxon>
        <taxon>Fungi</taxon>
        <taxon>Fungi incertae sedis</taxon>
        <taxon>Chytridiomycota</taxon>
        <taxon>Chytridiomycota incertae sedis</taxon>
        <taxon>Monoblepharidomycetes</taxon>
        <taxon>Monoblepharidales</taxon>
        <taxon>Gonapodyaceae</taxon>
        <taxon>Gonapodya</taxon>
    </lineage>
</organism>
<feature type="compositionally biased region" description="Polar residues" evidence="1">
    <location>
        <begin position="261"/>
        <end position="279"/>
    </location>
</feature>
<sequence>MGKRKREKKSDTGDAEVDEEPGKTSLTSIEKRKKDREASSIATYPEKHESTPAPEPSADSKVEKKKKKRKDTSELDDGAGGKLDEVNENGAVVESEQKKKKKKKKKDNSEEQTEEEVIAETKVKEKKKKRKEDDAELPSASDEQEGHSHKKKKKRKEKSEEGDTTGGPMVKREEEQESSTDAITKADSKLKKKKKKEKRRDEGEEGADQETSEPETSDVKKTKAHRDGDVKSNPTPTNQEKKRNSEKVVGGAKSGTKEAQKQSATSGGWNDWTSVSASSLGGDEARRDKFLRLMGAKKNGLVGAGAKPSEYGNPADTSTVRRMEDDLVNEFERAQALLRQRRTGRGISLE</sequence>
<evidence type="ECO:0000313" key="4">
    <source>
        <dbReference type="Proteomes" id="UP000070544"/>
    </source>
</evidence>
<feature type="domain" description="Small acidic protein-like" evidence="2">
    <location>
        <begin position="279"/>
        <end position="349"/>
    </location>
</feature>
<name>A0A139B0F0_GONPJ</name>
<proteinExistence type="predicted"/>
<accession>A0A139B0F0</accession>
<reference evidence="3 4" key="1">
    <citation type="journal article" date="2015" name="Genome Biol. Evol.">
        <title>Phylogenomic analyses indicate that early fungi evolved digesting cell walls of algal ancestors of land plants.</title>
        <authorList>
            <person name="Chang Y."/>
            <person name="Wang S."/>
            <person name="Sekimoto S."/>
            <person name="Aerts A.L."/>
            <person name="Choi C."/>
            <person name="Clum A."/>
            <person name="LaButti K.M."/>
            <person name="Lindquist E.A."/>
            <person name="Yee Ngan C."/>
            <person name="Ohm R.A."/>
            <person name="Salamov A.A."/>
            <person name="Grigoriev I.V."/>
            <person name="Spatafora J.W."/>
            <person name="Berbee M.L."/>
        </authorList>
    </citation>
    <scope>NUCLEOTIDE SEQUENCE [LARGE SCALE GENOMIC DNA]</scope>
    <source>
        <strain evidence="3 4">JEL478</strain>
    </source>
</reference>
<dbReference type="Proteomes" id="UP000070544">
    <property type="component" value="Unassembled WGS sequence"/>
</dbReference>
<keyword evidence="4" id="KW-1185">Reference proteome</keyword>